<comment type="caution">
    <text evidence="1">The sequence shown here is derived from an EMBL/GenBank/DDBJ whole genome shotgun (WGS) entry which is preliminary data.</text>
</comment>
<gene>
    <name evidence="1" type="ORF">Tco_1005559</name>
</gene>
<sequence>MARIMPPRRFKKKSVKRIVEKRVAKAIEEMKRTRAGTQNNTCDSGSANTGGIVAPDLQGSGGKCLRFVSGAEDDKNGKTSKEQLHQQQHEDKTLLKVYVAAPATGRGYAGTYHGAICTRAPYTARTIRLQNVTCFVFWESMRHYRSDFPELKNRNHGNQVRGTEARRMVHALVGGETNSKLTTWRMISMP</sequence>
<evidence type="ECO:0000313" key="1">
    <source>
        <dbReference type="EMBL" id="GJT62026.1"/>
    </source>
</evidence>
<dbReference type="EMBL" id="BQNB010017338">
    <property type="protein sequence ID" value="GJT62026.1"/>
    <property type="molecule type" value="Genomic_DNA"/>
</dbReference>
<organism evidence="1 2">
    <name type="scientific">Tanacetum coccineum</name>
    <dbReference type="NCBI Taxonomy" id="301880"/>
    <lineage>
        <taxon>Eukaryota</taxon>
        <taxon>Viridiplantae</taxon>
        <taxon>Streptophyta</taxon>
        <taxon>Embryophyta</taxon>
        <taxon>Tracheophyta</taxon>
        <taxon>Spermatophyta</taxon>
        <taxon>Magnoliopsida</taxon>
        <taxon>eudicotyledons</taxon>
        <taxon>Gunneridae</taxon>
        <taxon>Pentapetalae</taxon>
        <taxon>asterids</taxon>
        <taxon>campanulids</taxon>
        <taxon>Asterales</taxon>
        <taxon>Asteraceae</taxon>
        <taxon>Asteroideae</taxon>
        <taxon>Anthemideae</taxon>
        <taxon>Anthemidinae</taxon>
        <taxon>Tanacetum</taxon>
    </lineage>
</organism>
<accession>A0ABQ5FFP3</accession>
<keyword evidence="2" id="KW-1185">Reference proteome</keyword>
<evidence type="ECO:0000313" key="2">
    <source>
        <dbReference type="Proteomes" id="UP001151760"/>
    </source>
</evidence>
<reference evidence="1" key="2">
    <citation type="submission" date="2022-01" db="EMBL/GenBank/DDBJ databases">
        <authorList>
            <person name="Yamashiro T."/>
            <person name="Shiraishi A."/>
            <person name="Satake H."/>
            <person name="Nakayama K."/>
        </authorList>
    </citation>
    <scope>NUCLEOTIDE SEQUENCE</scope>
</reference>
<protein>
    <submittedName>
        <fullName evidence="1">Uncharacterized protein</fullName>
    </submittedName>
</protein>
<reference evidence="1" key="1">
    <citation type="journal article" date="2022" name="Int. J. Mol. Sci.">
        <title>Draft Genome of Tanacetum Coccineum: Genomic Comparison of Closely Related Tanacetum-Family Plants.</title>
        <authorList>
            <person name="Yamashiro T."/>
            <person name="Shiraishi A."/>
            <person name="Nakayama K."/>
            <person name="Satake H."/>
        </authorList>
    </citation>
    <scope>NUCLEOTIDE SEQUENCE</scope>
</reference>
<name>A0ABQ5FFP3_9ASTR</name>
<dbReference type="Proteomes" id="UP001151760">
    <property type="component" value="Unassembled WGS sequence"/>
</dbReference>
<proteinExistence type="predicted"/>